<accession>A0A445N0G5</accession>
<dbReference type="NCBIfam" id="TIGR02548">
    <property type="entry name" value="casB_cse2"/>
    <property type="match status" value="1"/>
</dbReference>
<organism evidence="1">
    <name type="scientific">uncultured Desulfobacterium sp</name>
    <dbReference type="NCBI Taxonomy" id="201089"/>
    <lineage>
        <taxon>Bacteria</taxon>
        <taxon>Pseudomonadati</taxon>
        <taxon>Thermodesulfobacteriota</taxon>
        <taxon>Desulfobacteria</taxon>
        <taxon>Desulfobacterales</taxon>
        <taxon>Desulfobacteriaceae</taxon>
        <taxon>Desulfobacterium</taxon>
        <taxon>environmental samples</taxon>
    </lineage>
</organism>
<name>A0A445N0G5_9BACT</name>
<dbReference type="InterPro" id="IPR013382">
    <property type="entry name" value="CRISPR-assoc_prot_Cse2"/>
</dbReference>
<protein>
    <recommendedName>
        <fullName evidence="2">CRISPR-associated protein, Cse2 family</fullName>
    </recommendedName>
</protein>
<gene>
    <name evidence="1" type="ORF">PITCH_A50050</name>
</gene>
<dbReference type="Gene3D" id="1.10.520.40">
    <property type="entry name" value="CRISPR-associated protein Cse2"/>
    <property type="match status" value="1"/>
</dbReference>
<reference evidence="1" key="1">
    <citation type="submission" date="2018-01" db="EMBL/GenBank/DDBJ databases">
        <authorList>
            <person name="Regsiter A."/>
            <person name="William W."/>
        </authorList>
    </citation>
    <scope>NUCLEOTIDE SEQUENCE</scope>
    <source>
        <strain evidence="1">TRIP AH-1</strain>
    </source>
</reference>
<sequence length="189" mass="21675">MSQTTEYIKRLSDLQEGERSRLRRLAGRPLDSTLQGFDLFTGLWWPLRAKSPATPRREPSWLVAKLFGASRVPHIQPDSGAGSHLSEVLGRCEPYDEDGRKHFRTRFDALLCSSLSSLEPHLRWALGEVARVVAGHVPHARDVKGIDWVQLLDDLSIWDRGEEHRRGRDVRDIWAETYLNATNSKERRV</sequence>
<dbReference type="Pfam" id="PF09485">
    <property type="entry name" value="CRISPR_Cse2"/>
    <property type="match status" value="1"/>
</dbReference>
<dbReference type="AlphaFoldDB" id="A0A445N0G5"/>
<dbReference type="EMBL" id="OJIN01000192">
    <property type="protein sequence ID" value="SPD75248.1"/>
    <property type="molecule type" value="Genomic_DNA"/>
</dbReference>
<proteinExistence type="predicted"/>
<dbReference type="InterPro" id="IPR038287">
    <property type="entry name" value="Cse2_sf"/>
</dbReference>
<evidence type="ECO:0008006" key="2">
    <source>
        <dbReference type="Google" id="ProtNLM"/>
    </source>
</evidence>
<evidence type="ECO:0000313" key="1">
    <source>
        <dbReference type="EMBL" id="SPD75248.1"/>
    </source>
</evidence>